<evidence type="ECO:0000313" key="2">
    <source>
        <dbReference type="EMBL" id="BAE52367.1"/>
    </source>
</evidence>
<dbReference type="Proteomes" id="UP000007058">
    <property type="component" value="Chromosome"/>
</dbReference>
<keyword evidence="3" id="KW-1185">Reference proteome</keyword>
<dbReference type="InterPro" id="IPR043128">
    <property type="entry name" value="Rev_trsase/Diguanyl_cyclase"/>
</dbReference>
<dbReference type="HOGENOM" id="CLU_032213_0_0_5"/>
<dbReference type="KEGG" id="mag:amb3563"/>
<dbReference type="InterPro" id="IPR000160">
    <property type="entry name" value="GGDEF_dom"/>
</dbReference>
<sequence length="560" mass="61496">METELPIAISRNPGDGRGGPAGVVLEFRAEPGLGRRFLMLTCSAVALWLVACWLVSGEYVVWRARESLAQVDHDVHLSIDDMTQGLQRTLAVFHGIPSALGRDREVVDALRRYGDPLEPRPLSQDRRRSGLSSDPQLDRLNRSLAASVGDIAGISVIWLINPAGDAVAASNHDRPESFVGTNYRDRTYFSEAMAGRFGHQFALGRNTNIPGLFFSAPVRDGNRILGVMALKVDIPYLASWVNQANAFVSDNYGVVILAQDKGLEMSTLPGAGVVGLSPQERIARYKRSEFVELPIVPWGAPDHPNLYRWGADGVPYIRLSTILPDDDLALTVLAPVDRLATMDEDRLWQFSLAGAMGTLVIILAGFATHHWVDRERSRRNRASRQQVEYLATHDVLTGLFSRIVLDQFIGHGIARAKRTGRGMAVLFIDLDQFKDVNDTLGHEVGDLVLKDAARRLQQTVREADVVIRQGGDEFIVLLFDQPQASDVRQVAEKIQAALGVPYSITDPPQNLSASIGIACYPEHGETASLLLRHADSAMYQAKERGGRCCRFFEAGAGTTA</sequence>
<dbReference type="Gene3D" id="3.30.450.20">
    <property type="entry name" value="PAS domain"/>
    <property type="match status" value="1"/>
</dbReference>
<name>Q2W1A8_PARM1</name>
<dbReference type="Gene3D" id="3.30.70.270">
    <property type="match status" value="1"/>
</dbReference>
<dbReference type="STRING" id="342108.amb3563"/>
<dbReference type="NCBIfam" id="TIGR00254">
    <property type="entry name" value="GGDEF"/>
    <property type="match status" value="1"/>
</dbReference>
<dbReference type="CDD" id="cd01949">
    <property type="entry name" value="GGDEF"/>
    <property type="match status" value="1"/>
</dbReference>
<dbReference type="Pfam" id="PF00990">
    <property type="entry name" value="GGDEF"/>
    <property type="match status" value="1"/>
</dbReference>
<dbReference type="CDD" id="cd12914">
    <property type="entry name" value="PDC1_DGC_like"/>
    <property type="match status" value="1"/>
</dbReference>
<gene>
    <name evidence="2" type="ordered locus">amb3563</name>
</gene>
<dbReference type="AlphaFoldDB" id="Q2W1A8"/>
<dbReference type="OrthoDB" id="9812260at2"/>
<dbReference type="PANTHER" id="PTHR46663">
    <property type="entry name" value="DIGUANYLATE CYCLASE DGCT-RELATED"/>
    <property type="match status" value="1"/>
</dbReference>
<dbReference type="SMART" id="SM00267">
    <property type="entry name" value="GGDEF"/>
    <property type="match status" value="1"/>
</dbReference>
<evidence type="ECO:0000313" key="3">
    <source>
        <dbReference type="Proteomes" id="UP000007058"/>
    </source>
</evidence>
<feature type="domain" description="GGDEF" evidence="1">
    <location>
        <begin position="421"/>
        <end position="554"/>
    </location>
</feature>
<reference evidence="2 3" key="1">
    <citation type="journal article" date="2005" name="DNA Res.">
        <title>Complete genome sequence of the facultative anaerobic magnetotactic bacterium Magnetospirillum sp. strain AMB-1.</title>
        <authorList>
            <person name="Matsunaga T."/>
            <person name="Okamura Y."/>
            <person name="Fukuda Y."/>
            <person name="Wahyudi A.T."/>
            <person name="Murase Y."/>
            <person name="Takeyama H."/>
        </authorList>
    </citation>
    <scope>NUCLEOTIDE SEQUENCE [LARGE SCALE GENOMIC DNA]</scope>
    <source>
        <strain evidence="3">ATCC 700264 / AMB-1</strain>
    </source>
</reference>
<accession>Q2W1A8</accession>
<dbReference type="SUPFAM" id="SSF55073">
    <property type="entry name" value="Nucleotide cyclase"/>
    <property type="match status" value="1"/>
</dbReference>
<dbReference type="PANTHER" id="PTHR46663:SF2">
    <property type="entry name" value="GGDEF DOMAIN-CONTAINING PROTEIN"/>
    <property type="match status" value="1"/>
</dbReference>
<dbReference type="PROSITE" id="PS50887">
    <property type="entry name" value="GGDEF"/>
    <property type="match status" value="1"/>
</dbReference>
<evidence type="ECO:0000259" key="1">
    <source>
        <dbReference type="PROSITE" id="PS50887"/>
    </source>
</evidence>
<dbReference type="InterPro" id="IPR052163">
    <property type="entry name" value="DGC-Regulatory_Protein"/>
</dbReference>
<dbReference type="EMBL" id="AP007255">
    <property type="protein sequence ID" value="BAE52367.1"/>
    <property type="molecule type" value="Genomic_DNA"/>
</dbReference>
<dbReference type="InterPro" id="IPR029151">
    <property type="entry name" value="Sensor-like_sf"/>
</dbReference>
<dbReference type="SUPFAM" id="SSF103190">
    <property type="entry name" value="Sensory domain-like"/>
    <property type="match status" value="1"/>
</dbReference>
<dbReference type="GO" id="GO:0003824">
    <property type="term" value="F:catalytic activity"/>
    <property type="evidence" value="ECO:0007669"/>
    <property type="project" value="UniProtKB-ARBA"/>
</dbReference>
<dbReference type="FunFam" id="3.30.70.270:FF:000001">
    <property type="entry name" value="Diguanylate cyclase domain protein"/>
    <property type="match status" value="1"/>
</dbReference>
<proteinExistence type="predicted"/>
<dbReference type="RefSeq" id="WP_011385922.1">
    <property type="nucleotide sequence ID" value="NC_007626.1"/>
</dbReference>
<dbReference type="InterPro" id="IPR029787">
    <property type="entry name" value="Nucleotide_cyclase"/>
</dbReference>
<organism evidence="2 3">
    <name type="scientific">Paramagnetospirillum magneticum (strain ATCC 700264 / AMB-1)</name>
    <name type="common">Magnetospirillum magneticum</name>
    <dbReference type="NCBI Taxonomy" id="342108"/>
    <lineage>
        <taxon>Bacteria</taxon>
        <taxon>Pseudomonadati</taxon>
        <taxon>Pseudomonadota</taxon>
        <taxon>Alphaproteobacteria</taxon>
        <taxon>Rhodospirillales</taxon>
        <taxon>Magnetospirillaceae</taxon>
        <taxon>Paramagnetospirillum</taxon>
    </lineage>
</organism>
<protein>
    <submittedName>
        <fullName evidence="2">C4-dicarboxylate transport sensor protein dctB</fullName>
    </submittedName>
</protein>